<name>A0A515EVY4_9BURK</name>
<evidence type="ECO:0000256" key="3">
    <source>
        <dbReference type="ARBA" id="ARBA00023159"/>
    </source>
</evidence>
<dbReference type="InterPro" id="IPR020449">
    <property type="entry name" value="Tscrpt_reg_AraC-type_HTH"/>
</dbReference>
<dbReference type="AlphaFoldDB" id="A0A515EVY4"/>
<dbReference type="KEGG" id="rhg:EXZ61_16120"/>
<dbReference type="InterPro" id="IPR018062">
    <property type="entry name" value="HTH_AraC-typ_CS"/>
</dbReference>
<keyword evidence="4" id="KW-0804">Transcription</keyword>
<dbReference type="InterPro" id="IPR018060">
    <property type="entry name" value="HTH_AraC"/>
</dbReference>
<keyword evidence="1" id="KW-0805">Transcription regulation</keyword>
<dbReference type="Pfam" id="PF02311">
    <property type="entry name" value="AraC_binding"/>
    <property type="match status" value="1"/>
</dbReference>
<dbReference type="SUPFAM" id="SSF51182">
    <property type="entry name" value="RmlC-like cupins"/>
    <property type="match status" value="1"/>
</dbReference>
<dbReference type="GO" id="GO:0003700">
    <property type="term" value="F:DNA-binding transcription factor activity"/>
    <property type="evidence" value="ECO:0007669"/>
    <property type="project" value="InterPro"/>
</dbReference>
<keyword evidence="3" id="KW-0010">Activator</keyword>
<dbReference type="SUPFAM" id="SSF46689">
    <property type="entry name" value="Homeodomain-like"/>
    <property type="match status" value="1"/>
</dbReference>
<dbReference type="Proteomes" id="UP000317365">
    <property type="component" value="Chromosome"/>
</dbReference>
<dbReference type="EMBL" id="CP036282">
    <property type="protein sequence ID" value="QDL56837.1"/>
    <property type="molecule type" value="Genomic_DNA"/>
</dbReference>
<keyword evidence="7" id="KW-1185">Reference proteome</keyword>
<evidence type="ECO:0000256" key="4">
    <source>
        <dbReference type="ARBA" id="ARBA00023163"/>
    </source>
</evidence>
<reference evidence="7" key="1">
    <citation type="submission" date="2019-02" db="EMBL/GenBank/DDBJ databases">
        <title>Complete genome sequence of Rhodoferax sp. Gr-4.</title>
        <authorList>
            <person name="Jin L."/>
        </authorList>
    </citation>
    <scope>NUCLEOTIDE SEQUENCE [LARGE SCALE GENOMIC DNA]</scope>
    <source>
        <strain evidence="7">Gr-4</strain>
    </source>
</reference>
<dbReference type="PRINTS" id="PR00032">
    <property type="entry name" value="HTHARAC"/>
</dbReference>
<proteinExistence type="predicted"/>
<protein>
    <submittedName>
        <fullName evidence="6">AraC family transcriptional regulator</fullName>
    </submittedName>
</protein>
<evidence type="ECO:0000256" key="1">
    <source>
        <dbReference type="ARBA" id="ARBA00023015"/>
    </source>
</evidence>
<dbReference type="GO" id="GO:0043565">
    <property type="term" value="F:sequence-specific DNA binding"/>
    <property type="evidence" value="ECO:0007669"/>
    <property type="project" value="InterPro"/>
</dbReference>
<gene>
    <name evidence="6" type="ORF">EXZ61_16120</name>
</gene>
<feature type="domain" description="HTH araC/xylS-type" evidence="5">
    <location>
        <begin position="181"/>
        <end position="280"/>
    </location>
</feature>
<evidence type="ECO:0000256" key="2">
    <source>
        <dbReference type="ARBA" id="ARBA00023125"/>
    </source>
</evidence>
<evidence type="ECO:0000259" key="5">
    <source>
        <dbReference type="PROSITE" id="PS01124"/>
    </source>
</evidence>
<sequence>MRRHLAHFITLAATGSLPLVPPPAQAHWAARGAGHFHLGAELFLQMQGYTEFRFPQGQVTLRAGEALLMPPKLLHDEWVGGDAHGPFANLVIYADSQAVSCHIANEAQPQRPGNLYLESCQHPDAARIEGWLVDATQAPTQDTHGLWPVQQRALVLTALSGVSRLLDAPEQLVSHEPPLFAKLRMHIQNRLGDVDLTVASLAEAVGCSADYLSHLYSQHTGEHLWQVVLRLRLARAARLLKEDDSAVKEIAWCCGFASSSHFIRCFKQQFGTTPKVYRAQALVS</sequence>
<reference evidence="7" key="2">
    <citation type="journal article" date="2020" name="Int. J. Syst. Evol. Microbiol.">
        <title>Genomic insights into a novel species Rhodoferax aquaticus sp. nov., isolated from freshwater.</title>
        <authorList>
            <person name="Li T."/>
            <person name="Zhuo Y."/>
            <person name="Jin C.Z."/>
            <person name="Wu X."/>
            <person name="Ko S.R."/>
            <person name="Jin F.J."/>
            <person name="Ahn C.Y."/>
            <person name="Oh H.M."/>
            <person name="Lee H.G."/>
            <person name="Jin L."/>
        </authorList>
    </citation>
    <scope>NUCLEOTIDE SEQUENCE [LARGE SCALE GENOMIC DNA]</scope>
    <source>
        <strain evidence="7">Gr-4</strain>
    </source>
</reference>
<dbReference type="InterPro" id="IPR050204">
    <property type="entry name" value="AraC_XylS_family_regulators"/>
</dbReference>
<dbReference type="PROSITE" id="PS00041">
    <property type="entry name" value="HTH_ARAC_FAMILY_1"/>
    <property type="match status" value="1"/>
</dbReference>
<dbReference type="Pfam" id="PF12833">
    <property type="entry name" value="HTH_18"/>
    <property type="match status" value="1"/>
</dbReference>
<dbReference type="InterPro" id="IPR011051">
    <property type="entry name" value="RmlC_Cupin_sf"/>
</dbReference>
<dbReference type="PROSITE" id="PS01124">
    <property type="entry name" value="HTH_ARAC_FAMILY_2"/>
    <property type="match status" value="1"/>
</dbReference>
<dbReference type="PANTHER" id="PTHR46796:SF6">
    <property type="entry name" value="ARAC SUBFAMILY"/>
    <property type="match status" value="1"/>
</dbReference>
<keyword evidence="2" id="KW-0238">DNA-binding</keyword>
<organism evidence="6 7">
    <name type="scientific">Rhodoferax aquaticus</name>
    <dbReference type="NCBI Taxonomy" id="2527691"/>
    <lineage>
        <taxon>Bacteria</taxon>
        <taxon>Pseudomonadati</taxon>
        <taxon>Pseudomonadota</taxon>
        <taxon>Betaproteobacteria</taxon>
        <taxon>Burkholderiales</taxon>
        <taxon>Comamonadaceae</taxon>
        <taxon>Rhodoferax</taxon>
    </lineage>
</organism>
<evidence type="ECO:0000313" key="6">
    <source>
        <dbReference type="EMBL" id="QDL56837.1"/>
    </source>
</evidence>
<evidence type="ECO:0000313" key="7">
    <source>
        <dbReference type="Proteomes" id="UP000317365"/>
    </source>
</evidence>
<dbReference type="InterPro" id="IPR003313">
    <property type="entry name" value="AraC-bd"/>
</dbReference>
<dbReference type="Gene3D" id="1.10.10.60">
    <property type="entry name" value="Homeodomain-like"/>
    <property type="match status" value="2"/>
</dbReference>
<accession>A0A515EVY4</accession>
<dbReference type="PANTHER" id="PTHR46796">
    <property type="entry name" value="HTH-TYPE TRANSCRIPTIONAL ACTIVATOR RHAS-RELATED"/>
    <property type="match status" value="1"/>
</dbReference>
<dbReference type="SMART" id="SM00342">
    <property type="entry name" value="HTH_ARAC"/>
    <property type="match status" value="1"/>
</dbReference>
<dbReference type="InterPro" id="IPR009057">
    <property type="entry name" value="Homeodomain-like_sf"/>
</dbReference>